<comment type="caution">
    <text evidence="2">The sequence shown here is derived from an EMBL/GenBank/DDBJ whole genome shotgun (WGS) entry which is preliminary data.</text>
</comment>
<dbReference type="Pfam" id="PF03551">
    <property type="entry name" value="PadR"/>
    <property type="match status" value="1"/>
</dbReference>
<feature type="domain" description="Transcription regulator PadR N-terminal" evidence="1">
    <location>
        <begin position="18"/>
        <end position="89"/>
    </location>
</feature>
<evidence type="ECO:0000313" key="3">
    <source>
        <dbReference type="Proteomes" id="UP001500936"/>
    </source>
</evidence>
<dbReference type="PANTHER" id="PTHR33169">
    <property type="entry name" value="PADR-FAMILY TRANSCRIPTIONAL REGULATOR"/>
    <property type="match status" value="1"/>
</dbReference>
<dbReference type="EMBL" id="BAABHB010000006">
    <property type="protein sequence ID" value="GAA4409981.1"/>
    <property type="molecule type" value="Genomic_DNA"/>
</dbReference>
<organism evidence="2 3">
    <name type="scientific">Nibrella viscosa</name>
    <dbReference type="NCBI Taxonomy" id="1084524"/>
    <lineage>
        <taxon>Bacteria</taxon>
        <taxon>Pseudomonadati</taxon>
        <taxon>Bacteroidota</taxon>
        <taxon>Cytophagia</taxon>
        <taxon>Cytophagales</taxon>
        <taxon>Spirosomataceae</taxon>
        <taxon>Nibrella</taxon>
    </lineage>
</organism>
<dbReference type="InterPro" id="IPR036388">
    <property type="entry name" value="WH-like_DNA-bd_sf"/>
</dbReference>
<sequence>MSRTDSRELLRGTLRTIVLKLLAENRRMYGYEITQQVKERTGGTITLTYGALYPVLHKLEEEGCLLTETEAVDGRLRKYYSLTPAGTATAQVKVAEFERFMAAMQALMQAGPGIANQKH</sequence>
<accession>A0ABP8KLB7</accession>
<dbReference type="SUPFAM" id="SSF46785">
    <property type="entry name" value="Winged helix' DNA-binding domain"/>
    <property type="match status" value="1"/>
</dbReference>
<dbReference type="PANTHER" id="PTHR33169:SF14">
    <property type="entry name" value="TRANSCRIPTIONAL REGULATOR RV3488"/>
    <property type="match status" value="1"/>
</dbReference>
<dbReference type="InterPro" id="IPR052509">
    <property type="entry name" value="Metal_resp_DNA-bind_regulator"/>
</dbReference>
<evidence type="ECO:0000313" key="2">
    <source>
        <dbReference type="EMBL" id="GAA4409981.1"/>
    </source>
</evidence>
<reference evidence="3" key="1">
    <citation type="journal article" date="2019" name="Int. J. Syst. Evol. Microbiol.">
        <title>The Global Catalogue of Microorganisms (GCM) 10K type strain sequencing project: providing services to taxonomists for standard genome sequencing and annotation.</title>
        <authorList>
            <consortium name="The Broad Institute Genomics Platform"/>
            <consortium name="The Broad Institute Genome Sequencing Center for Infectious Disease"/>
            <person name="Wu L."/>
            <person name="Ma J."/>
        </authorList>
    </citation>
    <scope>NUCLEOTIDE SEQUENCE [LARGE SCALE GENOMIC DNA]</scope>
    <source>
        <strain evidence="3">JCM 17925</strain>
    </source>
</reference>
<proteinExistence type="predicted"/>
<name>A0ABP8KLB7_9BACT</name>
<dbReference type="Gene3D" id="1.10.10.10">
    <property type="entry name" value="Winged helix-like DNA-binding domain superfamily/Winged helix DNA-binding domain"/>
    <property type="match status" value="1"/>
</dbReference>
<dbReference type="RefSeq" id="WP_345269055.1">
    <property type="nucleotide sequence ID" value="NZ_BAABHB010000006.1"/>
</dbReference>
<dbReference type="Proteomes" id="UP001500936">
    <property type="component" value="Unassembled WGS sequence"/>
</dbReference>
<protein>
    <submittedName>
        <fullName evidence="2">PadR family transcriptional regulator</fullName>
    </submittedName>
</protein>
<dbReference type="InterPro" id="IPR005149">
    <property type="entry name" value="Tscrpt_reg_PadR_N"/>
</dbReference>
<evidence type="ECO:0000259" key="1">
    <source>
        <dbReference type="Pfam" id="PF03551"/>
    </source>
</evidence>
<dbReference type="InterPro" id="IPR036390">
    <property type="entry name" value="WH_DNA-bd_sf"/>
</dbReference>
<gene>
    <name evidence="2" type="ORF">GCM10023187_34040</name>
</gene>
<keyword evidence="3" id="KW-1185">Reference proteome</keyword>